<dbReference type="EMBL" id="BAABCP010000001">
    <property type="protein sequence ID" value="GAA3937415.1"/>
    <property type="molecule type" value="Genomic_DNA"/>
</dbReference>
<evidence type="ECO:0000256" key="3">
    <source>
        <dbReference type="ARBA" id="ARBA00022842"/>
    </source>
</evidence>
<keyword evidence="6" id="KW-1185">Reference proteome</keyword>
<dbReference type="InterPro" id="IPR013342">
    <property type="entry name" value="Mandelate_racemase_C"/>
</dbReference>
<dbReference type="SUPFAM" id="SSF51604">
    <property type="entry name" value="Enolase C-terminal domain-like"/>
    <property type="match status" value="1"/>
</dbReference>
<dbReference type="PANTHER" id="PTHR13794:SF58">
    <property type="entry name" value="MITOCHONDRIAL ENOLASE SUPERFAMILY MEMBER 1"/>
    <property type="match status" value="1"/>
</dbReference>
<evidence type="ECO:0000313" key="5">
    <source>
        <dbReference type="EMBL" id="GAA3937415.1"/>
    </source>
</evidence>
<dbReference type="PANTHER" id="PTHR13794">
    <property type="entry name" value="ENOLASE SUPERFAMILY, MANDELATE RACEMASE"/>
    <property type="match status" value="1"/>
</dbReference>
<feature type="domain" description="Mandelate racemase/muconate lactonizing enzyme C-terminal" evidence="4">
    <location>
        <begin position="149"/>
        <end position="251"/>
    </location>
</feature>
<dbReference type="Gene3D" id="3.30.390.10">
    <property type="entry name" value="Enolase-like, N-terminal domain"/>
    <property type="match status" value="1"/>
</dbReference>
<dbReference type="InterPro" id="IPR018110">
    <property type="entry name" value="Mandel_Rmase/mucon_lact_enz_CS"/>
</dbReference>
<dbReference type="InterPro" id="IPR046945">
    <property type="entry name" value="RHMD-like"/>
</dbReference>
<keyword evidence="2" id="KW-0479">Metal-binding</keyword>
<dbReference type="Proteomes" id="UP001501591">
    <property type="component" value="Unassembled WGS sequence"/>
</dbReference>
<dbReference type="InterPro" id="IPR029017">
    <property type="entry name" value="Enolase-like_N"/>
</dbReference>
<comment type="caution">
    <text evidence="5">The sequence shown here is derived from an EMBL/GenBank/DDBJ whole genome shotgun (WGS) entry which is preliminary data.</text>
</comment>
<evidence type="ECO:0000259" key="4">
    <source>
        <dbReference type="SMART" id="SM00922"/>
    </source>
</evidence>
<dbReference type="SMART" id="SM00922">
    <property type="entry name" value="MR_MLE"/>
    <property type="match status" value="1"/>
</dbReference>
<dbReference type="Pfam" id="PF02746">
    <property type="entry name" value="MR_MLE_N"/>
    <property type="match status" value="1"/>
</dbReference>
<dbReference type="InterPro" id="IPR029065">
    <property type="entry name" value="Enolase_C-like"/>
</dbReference>
<comment type="cofactor">
    <cofactor evidence="1">
        <name>Mg(2+)</name>
        <dbReference type="ChEBI" id="CHEBI:18420"/>
    </cofactor>
</comment>
<gene>
    <name evidence="5" type="ORF">GCM10022383_14550</name>
</gene>
<evidence type="ECO:0000313" key="6">
    <source>
        <dbReference type="Proteomes" id="UP001501591"/>
    </source>
</evidence>
<dbReference type="RefSeq" id="WP_344818873.1">
    <property type="nucleotide sequence ID" value="NZ_BAABCP010000001.1"/>
</dbReference>
<dbReference type="CDD" id="cd03316">
    <property type="entry name" value="MR_like"/>
    <property type="match status" value="1"/>
</dbReference>
<dbReference type="SUPFAM" id="SSF54826">
    <property type="entry name" value="Enolase N-terminal domain-like"/>
    <property type="match status" value="1"/>
</dbReference>
<dbReference type="PROSITE" id="PS00908">
    <property type="entry name" value="MR_MLE_1"/>
    <property type="match status" value="1"/>
</dbReference>
<dbReference type="SFLD" id="SFLDG00179">
    <property type="entry name" value="mandelate_racemase"/>
    <property type="match status" value="1"/>
</dbReference>
<sequence length="379" mass="41236">MSKLRVSAKAVAIPIERPTRISTRVLSERHYLLVDVESEHGNGIGYAYAGTSGGPILAQAVDELLAPMLEREGAEDLERTWQRLYQETLLSGRRGMVVRALSAVDTALWDLRAKACDVPLAVLLGGDVARPLPAYASGGYYRPGEGSPADTVTAEIEENRAEGFTDHKIKVGGLPIAEDAERVAAAFAAMGPDDRLALDANNAYRTPTEAIRAARAFERAADERGIWWFEEPLSPDDITGHAEVARVLETPVATGEIHQTRWEFARLIDGRAADLLQPDAGVIGGVTEWVKVAHLADSHGIQVAPHWHANLHAQLGAAISNTVAIEHFSLKKDIYNFERLLTEESRLEVRGGAVHLTARPGLGIEWDQAAVDRFAISRT</sequence>
<protein>
    <submittedName>
        <fullName evidence="5">Mandelate racemase/muconate lactonizing enzyme family protein</fullName>
    </submittedName>
</protein>
<dbReference type="SFLD" id="SFLDS00001">
    <property type="entry name" value="Enolase"/>
    <property type="match status" value="1"/>
</dbReference>
<dbReference type="Pfam" id="PF13378">
    <property type="entry name" value="MR_MLE_C"/>
    <property type="match status" value="1"/>
</dbReference>
<dbReference type="InterPro" id="IPR013341">
    <property type="entry name" value="Mandelate_racemase_N_dom"/>
</dbReference>
<accession>A0ABP7N5B6</accession>
<dbReference type="Gene3D" id="3.20.20.120">
    <property type="entry name" value="Enolase-like C-terminal domain"/>
    <property type="match status" value="1"/>
</dbReference>
<reference evidence="6" key="1">
    <citation type="journal article" date="2019" name="Int. J. Syst. Evol. Microbiol.">
        <title>The Global Catalogue of Microorganisms (GCM) 10K type strain sequencing project: providing services to taxonomists for standard genome sequencing and annotation.</title>
        <authorList>
            <consortium name="The Broad Institute Genomics Platform"/>
            <consortium name="The Broad Institute Genome Sequencing Center for Infectious Disease"/>
            <person name="Wu L."/>
            <person name="Ma J."/>
        </authorList>
    </citation>
    <scope>NUCLEOTIDE SEQUENCE [LARGE SCALE GENOMIC DNA]</scope>
    <source>
        <strain evidence="6">JCM 17024</strain>
    </source>
</reference>
<dbReference type="InterPro" id="IPR036849">
    <property type="entry name" value="Enolase-like_C_sf"/>
</dbReference>
<name>A0ABP7N5B6_9MICO</name>
<organism evidence="5 6">
    <name type="scientific">Microbacterium soli</name>
    <dbReference type="NCBI Taxonomy" id="446075"/>
    <lineage>
        <taxon>Bacteria</taxon>
        <taxon>Bacillati</taxon>
        <taxon>Actinomycetota</taxon>
        <taxon>Actinomycetes</taxon>
        <taxon>Micrococcales</taxon>
        <taxon>Microbacteriaceae</taxon>
        <taxon>Microbacterium</taxon>
    </lineage>
</organism>
<proteinExistence type="predicted"/>
<evidence type="ECO:0000256" key="1">
    <source>
        <dbReference type="ARBA" id="ARBA00001946"/>
    </source>
</evidence>
<keyword evidence="3" id="KW-0460">Magnesium</keyword>
<evidence type="ECO:0000256" key="2">
    <source>
        <dbReference type="ARBA" id="ARBA00022723"/>
    </source>
</evidence>